<dbReference type="SMART" id="SM01012">
    <property type="entry name" value="ANTAR"/>
    <property type="match status" value="1"/>
</dbReference>
<dbReference type="GO" id="GO:0003723">
    <property type="term" value="F:RNA binding"/>
    <property type="evidence" value="ECO:0007669"/>
    <property type="project" value="InterPro"/>
</dbReference>
<dbReference type="Pfam" id="PF03861">
    <property type="entry name" value="ANTAR"/>
    <property type="match status" value="1"/>
</dbReference>
<evidence type="ECO:0000313" key="3">
    <source>
        <dbReference type="Proteomes" id="UP000479241"/>
    </source>
</evidence>
<dbReference type="AlphaFoldDB" id="A0A6L9VWU9"/>
<dbReference type="Gene3D" id="1.10.10.10">
    <property type="entry name" value="Winged helix-like DNA-binding domain superfamily/Winged helix DNA-binding domain"/>
    <property type="match status" value="1"/>
</dbReference>
<dbReference type="InterPro" id="IPR005561">
    <property type="entry name" value="ANTAR"/>
</dbReference>
<evidence type="ECO:0000259" key="1">
    <source>
        <dbReference type="PROSITE" id="PS50921"/>
    </source>
</evidence>
<dbReference type="RefSeq" id="WP_163201663.1">
    <property type="nucleotide sequence ID" value="NZ_JAAGWG010000001.1"/>
</dbReference>
<dbReference type="PROSITE" id="PS50921">
    <property type="entry name" value="ANTAR"/>
    <property type="match status" value="1"/>
</dbReference>
<proteinExistence type="predicted"/>
<reference evidence="2 3" key="1">
    <citation type="submission" date="2019-12" db="EMBL/GenBank/DDBJ databases">
        <title>the WGS of Blastococcus saxobsidens 67B17.</title>
        <authorList>
            <person name="Jiang Z."/>
        </authorList>
    </citation>
    <scope>NUCLEOTIDE SEQUENCE [LARGE SCALE GENOMIC DNA]</scope>
    <source>
        <strain evidence="2 3">67B17</strain>
    </source>
</reference>
<organism evidence="2 3">
    <name type="scientific">Blastococcus saxobsidens</name>
    <dbReference type="NCBI Taxonomy" id="138336"/>
    <lineage>
        <taxon>Bacteria</taxon>
        <taxon>Bacillati</taxon>
        <taxon>Actinomycetota</taxon>
        <taxon>Actinomycetes</taxon>
        <taxon>Geodermatophilales</taxon>
        <taxon>Geodermatophilaceae</taxon>
        <taxon>Blastococcus</taxon>
    </lineage>
</organism>
<dbReference type="InterPro" id="IPR011006">
    <property type="entry name" value="CheY-like_superfamily"/>
</dbReference>
<protein>
    <submittedName>
        <fullName evidence="2">ANTAR domain-containing protein</fullName>
    </submittedName>
</protein>
<accession>A0A6L9VWU9</accession>
<dbReference type="Proteomes" id="UP000479241">
    <property type="component" value="Unassembled WGS sequence"/>
</dbReference>
<gene>
    <name evidence="2" type="ORF">GCU60_00405</name>
</gene>
<feature type="domain" description="ANTAR" evidence="1">
    <location>
        <begin position="20"/>
        <end position="81"/>
    </location>
</feature>
<comment type="caution">
    <text evidence="2">The sequence shown here is derived from an EMBL/GenBank/DDBJ whole genome shotgun (WGS) entry which is preliminary data.</text>
</comment>
<dbReference type="InterPro" id="IPR036388">
    <property type="entry name" value="WH-like_DNA-bd_sf"/>
</dbReference>
<evidence type="ECO:0000313" key="2">
    <source>
        <dbReference type="EMBL" id="NEK84237.1"/>
    </source>
</evidence>
<name>A0A6L9VWU9_9ACTN</name>
<dbReference type="SUPFAM" id="SSF52172">
    <property type="entry name" value="CheY-like"/>
    <property type="match status" value="1"/>
</dbReference>
<sequence>MTEPSVSTVGAELAQAVEDLATARADYGRLEAALRSRLDIGIAMGILMERHRLPQEQAFDVLRSASQRQNVKLSEIAARMVSTGSLEA</sequence>
<dbReference type="EMBL" id="JAAGWG010000001">
    <property type="protein sequence ID" value="NEK84237.1"/>
    <property type="molecule type" value="Genomic_DNA"/>
</dbReference>